<evidence type="ECO:0000256" key="6">
    <source>
        <dbReference type="SAM" id="Phobius"/>
    </source>
</evidence>
<feature type="domain" description="MrpA C-terminal/MbhD" evidence="7">
    <location>
        <begin position="12"/>
        <end position="74"/>
    </location>
</feature>
<proteinExistence type="predicted"/>
<protein>
    <submittedName>
        <fullName evidence="8">DUF4040 domain-containing protein</fullName>
    </submittedName>
</protein>
<feature type="transmembrane region" description="Helical" evidence="6">
    <location>
        <begin position="53"/>
        <end position="71"/>
    </location>
</feature>
<dbReference type="GO" id="GO:0005886">
    <property type="term" value="C:plasma membrane"/>
    <property type="evidence" value="ECO:0007669"/>
    <property type="project" value="UniProtKB-SubCell"/>
</dbReference>
<organism evidence="8">
    <name type="scientific">Leptolyngbya sp. NK1-12</name>
    <dbReference type="NCBI Taxonomy" id="2547451"/>
    <lineage>
        <taxon>Bacteria</taxon>
        <taxon>Bacillati</taxon>
        <taxon>Cyanobacteriota</taxon>
        <taxon>Cyanophyceae</taxon>
        <taxon>Leptolyngbyales</taxon>
        <taxon>Leptolyngbyaceae</taxon>
        <taxon>Leptolyngbya group</taxon>
        <taxon>Leptolyngbya</taxon>
    </lineage>
</organism>
<comment type="subcellular location">
    <subcellularLocation>
        <location evidence="1">Cell membrane</location>
        <topology evidence="1">Multi-pass membrane protein</topology>
    </subcellularLocation>
</comment>
<dbReference type="Pfam" id="PF13244">
    <property type="entry name" value="MbhD"/>
    <property type="match status" value="1"/>
</dbReference>
<evidence type="ECO:0000256" key="4">
    <source>
        <dbReference type="ARBA" id="ARBA00022989"/>
    </source>
</evidence>
<evidence type="ECO:0000313" key="8">
    <source>
        <dbReference type="EMBL" id="WNZ22046.1"/>
    </source>
</evidence>
<evidence type="ECO:0000256" key="1">
    <source>
        <dbReference type="ARBA" id="ARBA00004651"/>
    </source>
</evidence>
<dbReference type="InterPro" id="IPR025383">
    <property type="entry name" value="MrpA_C/MbhD"/>
</dbReference>
<name>A0AA96WIL3_9CYAN</name>
<evidence type="ECO:0000256" key="5">
    <source>
        <dbReference type="ARBA" id="ARBA00023136"/>
    </source>
</evidence>
<keyword evidence="3 6" id="KW-0812">Transmembrane</keyword>
<sequence length="234" mass="25426">MTDSYVYVLTALLPLTASILVTQANPYHALVLRGILGAVAALVYTVLGAADVALTEALVGTMLAITLYAVAVRSSLVMRLGVLKEAIPDWKAASKSDDALVALQQADQANSEQPSFAPLLSDLRTVCGKHHLRLELVPYPDSQALQQALVDKEIHAALRIEHKDRYFSEAGFEPNSERINLHDESFCSLRIRIRRLYDILQAELTSPAANLTYVDLATSPEVGPVLAPVGEQQP</sequence>
<keyword evidence="4 6" id="KW-1133">Transmembrane helix</keyword>
<accession>A0AA96WIL3</accession>
<evidence type="ECO:0000259" key="7">
    <source>
        <dbReference type="Pfam" id="PF13244"/>
    </source>
</evidence>
<feature type="transmembrane region" description="Helical" evidence="6">
    <location>
        <begin position="6"/>
        <end position="23"/>
    </location>
</feature>
<keyword evidence="5 6" id="KW-0472">Membrane</keyword>
<dbReference type="NCBIfam" id="NF005628">
    <property type="entry name" value="PRK07377.1-4"/>
    <property type="match status" value="1"/>
</dbReference>
<dbReference type="RefSeq" id="WP_316433425.1">
    <property type="nucleotide sequence ID" value="NZ_CP053586.1"/>
</dbReference>
<dbReference type="NCBIfam" id="NF005630">
    <property type="entry name" value="PRK07377.1-6"/>
    <property type="match status" value="1"/>
</dbReference>
<keyword evidence="2" id="KW-1003">Cell membrane</keyword>
<feature type="transmembrane region" description="Helical" evidence="6">
    <location>
        <begin position="30"/>
        <end position="47"/>
    </location>
</feature>
<reference evidence="8" key="1">
    <citation type="submission" date="2020-05" db="EMBL/GenBank/DDBJ databases">
        <authorList>
            <person name="Zhu T."/>
            <person name="Keshari N."/>
            <person name="Lu X."/>
        </authorList>
    </citation>
    <scope>NUCLEOTIDE SEQUENCE</scope>
    <source>
        <strain evidence="8">NK1-12</strain>
    </source>
</reference>
<dbReference type="EMBL" id="CP053586">
    <property type="protein sequence ID" value="WNZ22046.1"/>
    <property type="molecule type" value="Genomic_DNA"/>
</dbReference>
<gene>
    <name evidence="8" type="ORF">HJG54_03635</name>
</gene>
<dbReference type="AlphaFoldDB" id="A0AA96WIL3"/>
<evidence type="ECO:0000256" key="3">
    <source>
        <dbReference type="ARBA" id="ARBA00022692"/>
    </source>
</evidence>
<evidence type="ECO:0000256" key="2">
    <source>
        <dbReference type="ARBA" id="ARBA00022475"/>
    </source>
</evidence>